<comment type="similarity">
    <text evidence="2">Belongs to the amidase family.</text>
</comment>
<comment type="catalytic activity">
    <reaction evidence="29">
        <text>N-tricosanoyl-taurine + H2O = tricosanoate + taurine</text>
        <dbReference type="Rhea" id="RHEA:63164"/>
        <dbReference type="ChEBI" id="CHEBI:15377"/>
        <dbReference type="ChEBI" id="CHEBI:79007"/>
        <dbReference type="ChEBI" id="CHEBI:146197"/>
        <dbReference type="ChEBI" id="CHEBI:507393"/>
    </reaction>
    <physiologicalReaction direction="left-to-right" evidence="29">
        <dbReference type="Rhea" id="RHEA:63165"/>
    </physiologicalReaction>
</comment>
<evidence type="ECO:0000256" key="30">
    <source>
        <dbReference type="ARBA" id="ARBA00052709"/>
    </source>
</evidence>
<dbReference type="Proteomes" id="UP000515156">
    <property type="component" value="Chromosome 6"/>
</dbReference>
<comment type="catalytic activity">
    <reaction evidence="32">
        <text>(8Z,11Z,14Z)-eicosatrienamide + H2O = (8Z,11Z,14Z)-eicosatrienoate + NH4(+)</text>
        <dbReference type="Rhea" id="RHEA:62996"/>
        <dbReference type="ChEBI" id="CHEBI:15377"/>
        <dbReference type="ChEBI" id="CHEBI:28938"/>
        <dbReference type="ChEBI" id="CHEBI:71589"/>
        <dbReference type="ChEBI" id="CHEBI:146163"/>
    </reaction>
    <physiologicalReaction direction="left-to-right" evidence="32">
        <dbReference type="Rhea" id="RHEA:62997"/>
    </physiologicalReaction>
</comment>
<dbReference type="RefSeq" id="XP_030063005.1">
    <property type="nucleotide sequence ID" value="XM_030207145.1"/>
</dbReference>
<dbReference type="GO" id="GO:0004040">
    <property type="term" value="F:amidase activity"/>
    <property type="evidence" value="ECO:0007669"/>
    <property type="project" value="TreeGrafter"/>
</dbReference>
<evidence type="ECO:0000256" key="3">
    <source>
        <dbReference type="ARBA" id="ARBA00012112"/>
    </source>
</evidence>
<evidence type="ECO:0000313" key="43">
    <source>
        <dbReference type="RefSeq" id="XP_030063005.1"/>
    </source>
</evidence>
<comment type="catalytic activity">
    <reaction evidence="13">
        <text>(11Z,14Z)-eicosadienamide + H2O = (11Z,14Z)-eicosadienoate + NH4(+)</text>
        <dbReference type="Rhea" id="RHEA:63004"/>
        <dbReference type="ChEBI" id="CHEBI:15377"/>
        <dbReference type="ChEBI" id="CHEBI:28938"/>
        <dbReference type="ChEBI" id="CHEBI:77220"/>
        <dbReference type="ChEBI" id="CHEBI:146165"/>
    </reaction>
    <physiologicalReaction direction="left-to-right" evidence="13">
        <dbReference type="Rhea" id="RHEA:63005"/>
    </physiologicalReaction>
</comment>
<organism evidence="42 43">
    <name type="scientific">Microcaecilia unicolor</name>
    <dbReference type="NCBI Taxonomy" id="1415580"/>
    <lineage>
        <taxon>Eukaryota</taxon>
        <taxon>Metazoa</taxon>
        <taxon>Chordata</taxon>
        <taxon>Craniata</taxon>
        <taxon>Vertebrata</taxon>
        <taxon>Euteleostomi</taxon>
        <taxon>Amphibia</taxon>
        <taxon>Gymnophiona</taxon>
        <taxon>Siphonopidae</taxon>
        <taxon>Microcaecilia</taxon>
    </lineage>
</organism>
<comment type="catalytic activity">
    <reaction evidence="14">
        <text>1-O-methyl-(5Z,8Z,11Z,14Z)-eicosatetraenoate + H2O = methanol + (5Z,8Z,11Z,14Z)-eicosatetraenoate + H(+)</text>
        <dbReference type="Rhea" id="RHEA:63052"/>
        <dbReference type="ChEBI" id="CHEBI:15377"/>
        <dbReference type="ChEBI" id="CHEBI:15378"/>
        <dbReference type="ChEBI" id="CHEBI:17790"/>
        <dbReference type="ChEBI" id="CHEBI:32395"/>
        <dbReference type="ChEBI" id="CHEBI:78033"/>
    </reaction>
    <physiologicalReaction direction="left-to-right" evidence="14">
        <dbReference type="Rhea" id="RHEA:63053"/>
    </physiologicalReaction>
</comment>
<evidence type="ECO:0000256" key="17">
    <source>
        <dbReference type="ARBA" id="ARBA00051200"/>
    </source>
</evidence>
<keyword evidence="42" id="KW-1185">Reference proteome</keyword>
<comment type="catalytic activity">
    <reaction evidence="16">
        <text>N-(15Z-tetracosenoyl)-ethanolamine + H2O = (15Z)-tetracosenoate + ethanolamine</text>
        <dbReference type="Rhea" id="RHEA:63144"/>
        <dbReference type="ChEBI" id="CHEBI:15377"/>
        <dbReference type="ChEBI" id="CHEBI:32392"/>
        <dbReference type="ChEBI" id="CHEBI:57603"/>
        <dbReference type="ChEBI" id="CHEBI:146187"/>
    </reaction>
    <physiologicalReaction direction="left-to-right" evidence="16">
        <dbReference type="Rhea" id="RHEA:63145"/>
    </physiologicalReaction>
</comment>
<evidence type="ECO:0000256" key="9">
    <source>
        <dbReference type="ARBA" id="ARBA00047476"/>
    </source>
</evidence>
<reference evidence="43" key="1">
    <citation type="submission" date="2025-08" db="UniProtKB">
        <authorList>
            <consortium name="RefSeq"/>
        </authorList>
    </citation>
    <scope>IDENTIFICATION</scope>
</reference>
<evidence type="ECO:0000256" key="23">
    <source>
        <dbReference type="ARBA" id="ARBA00052289"/>
    </source>
</evidence>
<comment type="catalytic activity">
    <reaction evidence="21">
        <text>N-tetracosanoyl-taurine + H2O = tetracosanoate + taurine</text>
        <dbReference type="Rhea" id="RHEA:63140"/>
        <dbReference type="ChEBI" id="CHEBI:15377"/>
        <dbReference type="ChEBI" id="CHEBI:31014"/>
        <dbReference type="ChEBI" id="CHEBI:132049"/>
        <dbReference type="ChEBI" id="CHEBI:507393"/>
    </reaction>
    <physiologicalReaction direction="left-to-right" evidence="21">
        <dbReference type="Rhea" id="RHEA:63141"/>
    </physiologicalReaction>
</comment>
<evidence type="ECO:0000256" key="32">
    <source>
        <dbReference type="ARBA" id="ARBA00052857"/>
    </source>
</evidence>
<keyword evidence="5" id="KW-0378">Hydrolase</keyword>
<dbReference type="PANTHER" id="PTHR45847:SF8">
    <property type="entry name" value="FATTY ACID AMIDE HYDROLASE-RELATED"/>
    <property type="match status" value="1"/>
</dbReference>
<feature type="domain" description="Amidase" evidence="41">
    <location>
        <begin position="101"/>
        <end position="571"/>
    </location>
</feature>
<feature type="active site" description="Acyl-ester intermediate" evidence="38">
    <location>
        <position position="249"/>
    </location>
</feature>
<evidence type="ECO:0000256" key="33">
    <source>
        <dbReference type="ARBA" id="ARBA00052906"/>
    </source>
</evidence>
<comment type="catalytic activity">
    <reaction evidence="25">
        <text>(9Z,12Z)-octadecadienamide + H2O = (9Z,12Z)-octadecadienoate + NH4(+)</text>
        <dbReference type="Rhea" id="RHEA:63020"/>
        <dbReference type="ChEBI" id="CHEBI:15377"/>
        <dbReference type="ChEBI" id="CHEBI:28938"/>
        <dbReference type="ChEBI" id="CHEBI:30245"/>
        <dbReference type="ChEBI" id="CHEBI:82984"/>
    </reaction>
    <physiologicalReaction direction="left-to-right" evidence="25">
        <dbReference type="Rhea" id="RHEA:63021"/>
    </physiologicalReaction>
</comment>
<dbReference type="GO" id="GO:0017064">
    <property type="term" value="F:fatty acid amide hydrolase activity"/>
    <property type="evidence" value="ECO:0007669"/>
    <property type="project" value="UniProtKB-EC"/>
</dbReference>
<evidence type="ECO:0000256" key="13">
    <source>
        <dbReference type="ARBA" id="ARBA00050403"/>
    </source>
</evidence>
<comment type="catalytic activity">
    <reaction evidence="33">
        <text>(15Z)-tetracosenamide + H2O = (15Z)-tetracosenoate + NH4(+)</text>
        <dbReference type="Rhea" id="RHEA:63028"/>
        <dbReference type="ChEBI" id="CHEBI:15377"/>
        <dbReference type="ChEBI" id="CHEBI:28938"/>
        <dbReference type="ChEBI" id="CHEBI:32392"/>
        <dbReference type="ChEBI" id="CHEBI:146166"/>
    </reaction>
    <physiologicalReaction direction="left-to-right" evidence="33">
        <dbReference type="Rhea" id="RHEA:63029"/>
    </physiologicalReaction>
</comment>
<evidence type="ECO:0000256" key="24">
    <source>
        <dbReference type="ARBA" id="ARBA00052337"/>
    </source>
</evidence>
<evidence type="ECO:0000256" key="20">
    <source>
        <dbReference type="ARBA" id="ARBA00051454"/>
    </source>
</evidence>
<comment type="catalytic activity">
    <reaction evidence="22">
        <text>N-docosanoyl-taurine + H2O = docosanoate + taurine</text>
        <dbReference type="Rhea" id="RHEA:63156"/>
        <dbReference type="ChEBI" id="CHEBI:15377"/>
        <dbReference type="ChEBI" id="CHEBI:23858"/>
        <dbReference type="ChEBI" id="CHEBI:146196"/>
        <dbReference type="ChEBI" id="CHEBI:507393"/>
    </reaction>
    <physiologicalReaction direction="left-to-right" evidence="22">
        <dbReference type="Rhea" id="RHEA:63157"/>
    </physiologicalReaction>
</comment>
<evidence type="ECO:0000256" key="2">
    <source>
        <dbReference type="ARBA" id="ARBA00009199"/>
    </source>
</evidence>
<keyword evidence="6" id="KW-0442">Lipid degradation</keyword>
<dbReference type="PANTHER" id="PTHR45847">
    <property type="entry name" value="FATTY ACID AMIDE HYDROLASE"/>
    <property type="match status" value="1"/>
</dbReference>
<dbReference type="InterPro" id="IPR036928">
    <property type="entry name" value="AS_sf"/>
</dbReference>
<feature type="active site" description="Charge relay system" evidence="38">
    <location>
        <position position="150"/>
    </location>
</feature>
<evidence type="ECO:0000256" key="15">
    <source>
        <dbReference type="ARBA" id="ARBA00050766"/>
    </source>
</evidence>
<name>A0A6P7YIW5_9AMPH</name>
<evidence type="ECO:0000256" key="38">
    <source>
        <dbReference type="PIRSR" id="PIRSR001221-1"/>
    </source>
</evidence>
<dbReference type="GO" id="GO:0009062">
    <property type="term" value="P:fatty acid catabolic process"/>
    <property type="evidence" value="ECO:0007669"/>
    <property type="project" value="TreeGrafter"/>
</dbReference>
<comment type="catalytic activity">
    <reaction evidence="19">
        <text>N-(9Z-hexadecenoyl) ethanolamine + H2O = (9Z)-hexadecenoate + ethanolamine</text>
        <dbReference type="Rhea" id="RHEA:35563"/>
        <dbReference type="ChEBI" id="CHEBI:15377"/>
        <dbReference type="ChEBI" id="CHEBI:32372"/>
        <dbReference type="ChEBI" id="CHEBI:57603"/>
        <dbReference type="ChEBI" id="CHEBI:71465"/>
    </reaction>
    <physiologicalReaction direction="left-to-right" evidence="19">
        <dbReference type="Rhea" id="RHEA:35564"/>
    </physiologicalReaction>
</comment>
<comment type="catalytic activity">
    <reaction evidence="18">
        <text>(11Z)-eicosenamide + H2O = (11Z)-eicosenoate + NH4(+)</text>
        <dbReference type="Rhea" id="RHEA:63120"/>
        <dbReference type="ChEBI" id="CHEBI:15377"/>
        <dbReference type="ChEBI" id="CHEBI:28938"/>
        <dbReference type="ChEBI" id="CHEBI:32426"/>
        <dbReference type="ChEBI" id="CHEBI:146167"/>
    </reaction>
    <physiologicalReaction direction="left-to-right" evidence="18">
        <dbReference type="Rhea" id="RHEA:63121"/>
    </physiologicalReaction>
</comment>
<evidence type="ECO:0000256" key="39">
    <source>
        <dbReference type="SAM" id="Coils"/>
    </source>
</evidence>
<comment type="catalytic activity">
    <reaction evidence="30">
        <text>N-(5Z,8Z,11Z,14Z)-eicosatetraenoyl-glycine + H2O = (5Z,8Z,11Z,14Z)-eicosatetraenoate + glycine</text>
        <dbReference type="Rhea" id="RHEA:64108"/>
        <dbReference type="ChEBI" id="CHEBI:15377"/>
        <dbReference type="ChEBI" id="CHEBI:32395"/>
        <dbReference type="ChEBI" id="CHEBI:57305"/>
        <dbReference type="ChEBI" id="CHEBI:59002"/>
    </reaction>
    <physiologicalReaction direction="left-to-right" evidence="30">
        <dbReference type="Rhea" id="RHEA:64109"/>
    </physiologicalReaction>
</comment>
<evidence type="ECO:0000256" key="4">
    <source>
        <dbReference type="ARBA" id="ARBA00022553"/>
    </source>
</evidence>
<dbReference type="Pfam" id="PF01425">
    <property type="entry name" value="Amidase"/>
    <property type="match status" value="1"/>
</dbReference>
<comment type="catalytic activity">
    <reaction evidence="9">
        <text>2-(5Z,8Z,11Z,14Z-eicosatetraenoyl)-glycerol + H2O = glycerol + (5Z,8Z,11Z,14Z)-eicosatetraenoate + H(+)</text>
        <dbReference type="Rhea" id="RHEA:26132"/>
        <dbReference type="ChEBI" id="CHEBI:15377"/>
        <dbReference type="ChEBI" id="CHEBI:15378"/>
        <dbReference type="ChEBI" id="CHEBI:17754"/>
        <dbReference type="ChEBI" id="CHEBI:32395"/>
        <dbReference type="ChEBI" id="CHEBI:52392"/>
    </reaction>
    <physiologicalReaction direction="left-to-right" evidence="9">
        <dbReference type="Rhea" id="RHEA:26133"/>
    </physiologicalReaction>
</comment>
<dbReference type="Gene3D" id="3.90.1300.10">
    <property type="entry name" value="Amidase signature (AS) domain"/>
    <property type="match status" value="1"/>
</dbReference>
<keyword evidence="40" id="KW-0812">Transmembrane</keyword>
<dbReference type="KEGG" id="muo:115472755"/>
<gene>
    <name evidence="43" type="primary">LOC115472755</name>
</gene>
<feature type="active site" description="Charge relay system" evidence="38">
    <location>
        <position position="225"/>
    </location>
</feature>
<evidence type="ECO:0000256" key="29">
    <source>
        <dbReference type="ARBA" id="ARBA00052634"/>
    </source>
</evidence>
<dbReference type="InterPro" id="IPR023631">
    <property type="entry name" value="Amidase_dom"/>
</dbReference>
<evidence type="ECO:0000256" key="19">
    <source>
        <dbReference type="ARBA" id="ARBA00051346"/>
    </source>
</evidence>
<evidence type="ECO:0000256" key="35">
    <source>
        <dbReference type="ARBA" id="ARBA00077111"/>
    </source>
</evidence>
<evidence type="ECO:0000256" key="8">
    <source>
        <dbReference type="ARBA" id="ARBA00047450"/>
    </source>
</evidence>
<evidence type="ECO:0000256" key="7">
    <source>
        <dbReference type="ARBA" id="ARBA00023098"/>
    </source>
</evidence>
<evidence type="ECO:0000256" key="37">
    <source>
        <dbReference type="ARBA" id="ARBA00077216"/>
    </source>
</evidence>
<comment type="catalytic activity">
    <reaction evidence="31">
        <text>(11Z,14Z,17Z)-eicosatrienamide + H2O = (11Z,14Z,17Z)-eicosatrienoate + NH4(+)</text>
        <dbReference type="Rhea" id="RHEA:63000"/>
        <dbReference type="ChEBI" id="CHEBI:15377"/>
        <dbReference type="ChEBI" id="CHEBI:28938"/>
        <dbReference type="ChEBI" id="CHEBI:77223"/>
        <dbReference type="ChEBI" id="CHEBI:146164"/>
    </reaction>
    <physiologicalReaction direction="left-to-right" evidence="31">
        <dbReference type="Rhea" id="RHEA:63001"/>
    </physiologicalReaction>
</comment>
<evidence type="ECO:0000256" key="12">
    <source>
        <dbReference type="ARBA" id="ARBA00050294"/>
    </source>
</evidence>
<dbReference type="SUPFAM" id="SSF75304">
    <property type="entry name" value="Amidase signature (AS) enzymes"/>
    <property type="match status" value="1"/>
</dbReference>
<evidence type="ECO:0000256" key="31">
    <source>
        <dbReference type="ARBA" id="ARBA00052818"/>
    </source>
</evidence>
<comment type="catalytic activity">
    <reaction evidence="28">
        <text>N-(15Z-tetracosenoyl)-taurine + H2O = (15Z)-tetracosenoate + taurine</text>
        <dbReference type="Rhea" id="RHEA:63160"/>
        <dbReference type="ChEBI" id="CHEBI:15377"/>
        <dbReference type="ChEBI" id="CHEBI:32392"/>
        <dbReference type="ChEBI" id="CHEBI:146198"/>
        <dbReference type="ChEBI" id="CHEBI:507393"/>
    </reaction>
    <physiologicalReaction direction="left-to-right" evidence="28">
        <dbReference type="Rhea" id="RHEA:63161"/>
    </physiologicalReaction>
</comment>
<comment type="catalytic activity">
    <reaction evidence="15">
        <text>tetradecamide + H2O = tetradecanoate + NH4(+)</text>
        <dbReference type="Rhea" id="RHEA:62992"/>
        <dbReference type="ChEBI" id="CHEBI:15377"/>
        <dbReference type="ChEBI" id="CHEBI:28938"/>
        <dbReference type="ChEBI" id="CHEBI:30807"/>
        <dbReference type="ChEBI" id="CHEBI:137125"/>
    </reaction>
    <physiologicalReaction direction="left-to-right" evidence="15">
        <dbReference type="Rhea" id="RHEA:62993"/>
    </physiologicalReaction>
</comment>
<dbReference type="AlphaFoldDB" id="A0A6P7YIW5"/>
<evidence type="ECO:0000256" key="34">
    <source>
        <dbReference type="ARBA" id="ARBA00073178"/>
    </source>
</evidence>
<proteinExistence type="inferred from homology"/>
<keyword evidence="7" id="KW-0443">Lipid metabolism</keyword>
<feature type="coiled-coil region" evidence="39">
    <location>
        <begin position="43"/>
        <end position="70"/>
    </location>
</feature>
<dbReference type="GeneID" id="115472755"/>
<evidence type="ECO:0000256" key="11">
    <source>
        <dbReference type="ARBA" id="ARBA00048606"/>
    </source>
</evidence>
<evidence type="ECO:0000256" key="21">
    <source>
        <dbReference type="ARBA" id="ARBA00051492"/>
    </source>
</evidence>
<evidence type="ECO:0000256" key="18">
    <source>
        <dbReference type="ARBA" id="ARBA00051311"/>
    </source>
</evidence>
<comment type="catalytic activity">
    <reaction evidence="26">
        <text>N-docosanoyl-ethanolamine + H2O = docosanoate + ethanolamine</text>
        <dbReference type="Rhea" id="RHEA:63128"/>
        <dbReference type="ChEBI" id="CHEBI:15377"/>
        <dbReference type="ChEBI" id="CHEBI:23858"/>
        <dbReference type="ChEBI" id="CHEBI:57603"/>
        <dbReference type="ChEBI" id="CHEBI:146186"/>
    </reaction>
    <physiologicalReaction direction="left-to-right" evidence="26">
        <dbReference type="Rhea" id="RHEA:63129"/>
    </physiologicalReaction>
</comment>
<evidence type="ECO:0000256" key="6">
    <source>
        <dbReference type="ARBA" id="ARBA00022963"/>
    </source>
</evidence>
<comment type="catalytic activity">
    <reaction evidence="24">
        <text>(9Z,12Z,15Z)-octadecatrienamide + H2O = (9Z,12Z,15Z)-octadecatrienoate + NH4(+)</text>
        <dbReference type="Rhea" id="RHEA:62976"/>
        <dbReference type="ChEBI" id="CHEBI:15377"/>
        <dbReference type="ChEBI" id="CHEBI:28938"/>
        <dbReference type="ChEBI" id="CHEBI:32387"/>
        <dbReference type="ChEBI" id="CHEBI:142684"/>
    </reaction>
    <physiologicalReaction direction="left-to-right" evidence="24">
        <dbReference type="Rhea" id="RHEA:62977"/>
    </physiologicalReaction>
</comment>
<accession>A0A6P7YIW5</accession>
<comment type="catalytic activity">
    <reaction evidence="11">
        <text>N-(5Z,8Z,11Z,14Z-eicosatetraenoyl)-ethanolamine + H2O = ethanolamine + (5Z,8Z,11Z,14Z)-eicosatetraenoate</text>
        <dbReference type="Rhea" id="RHEA:26136"/>
        <dbReference type="ChEBI" id="CHEBI:2700"/>
        <dbReference type="ChEBI" id="CHEBI:15377"/>
        <dbReference type="ChEBI" id="CHEBI:32395"/>
        <dbReference type="ChEBI" id="CHEBI:57603"/>
        <dbReference type="EC" id="3.5.1.99"/>
    </reaction>
    <physiologicalReaction direction="left-to-right" evidence="11">
        <dbReference type="Rhea" id="RHEA:26137"/>
    </physiologicalReaction>
</comment>
<dbReference type="FunFam" id="3.90.1300.10:FF:000001">
    <property type="entry name" value="Fatty-acid amide hydrolase 1"/>
    <property type="match status" value="1"/>
</dbReference>
<dbReference type="InParanoid" id="A0A6P7YIW5"/>
<evidence type="ECO:0000256" key="40">
    <source>
        <dbReference type="SAM" id="Phobius"/>
    </source>
</evidence>
<comment type="catalytic activity">
    <reaction evidence="8">
        <text>(9Z)-octadecenoate + glycine = N-(9Z-octadecenoyl)glycine + H2O</text>
        <dbReference type="Rhea" id="RHEA:51316"/>
        <dbReference type="ChEBI" id="CHEBI:15377"/>
        <dbReference type="ChEBI" id="CHEBI:30823"/>
        <dbReference type="ChEBI" id="CHEBI:57305"/>
        <dbReference type="ChEBI" id="CHEBI:133992"/>
    </reaction>
    <physiologicalReaction direction="right-to-left" evidence="8">
        <dbReference type="Rhea" id="RHEA:51318"/>
    </physiologicalReaction>
</comment>
<comment type="catalytic activity">
    <reaction evidence="20">
        <text>N-octadecanoyl ethanolamine + H2O = octadecanoate + ethanolamine</text>
        <dbReference type="Rhea" id="RHEA:63124"/>
        <dbReference type="ChEBI" id="CHEBI:15377"/>
        <dbReference type="ChEBI" id="CHEBI:25629"/>
        <dbReference type="ChEBI" id="CHEBI:57603"/>
        <dbReference type="ChEBI" id="CHEBI:85299"/>
    </reaction>
    <physiologicalReaction direction="left-to-right" evidence="20">
        <dbReference type="Rhea" id="RHEA:63125"/>
    </physiologicalReaction>
</comment>
<evidence type="ECO:0000256" key="5">
    <source>
        <dbReference type="ARBA" id="ARBA00022801"/>
    </source>
</evidence>
<dbReference type="PIRSF" id="PIRSF001221">
    <property type="entry name" value="Amidase_fungi"/>
    <property type="match status" value="1"/>
</dbReference>
<evidence type="ECO:0000256" key="36">
    <source>
        <dbReference type="ARBA" id="ARBA00077157"/>
    </source>
</evidence>
<evidence type="ECO:0000256" key="26">
    <source>
        <dbReference type="ARBA" id="ARBA00052458"/>
    </source>
</evidence>
<evidence type="ECO:0000256" key="10">
    <source>
        <dbReference type="ARBA" id="ARBA00048052"/>
    </source>
</evidence>
<keyword evidence="39" id="KW-0175">Coiled coil</keyword>
<evidence type="ECO:0000256" key="25">
    <source>
        <dbReference type="ARBA" id="ARBA00052426"/>
    </source>
</evidence>
<protein>
    <recommendedName>
        <fullName evidence="34">Fatty-acid amide hydrolase 1</fullName>
        <ecNumber evidence="3">3.5.1.99</ecNumber>
    </recommendedName>
    <alternativeName>
        <fullName evidence="37">Anandamide amidohydrolase 1</fullName>
    </alternativeName>
    <alternativeName>
        <fullName evidence="35">Fatty acid ester hydrolase</fullName>
    </alternativeName>
    <alternativeName>
        <fullName evidence="36">Oleamide hydrolase 1</fullName>
    </alternativeName>
</protein>
<comment type="catalytic activity">
    <reaction evidence="10">
        <text>N-(9Z-octadecenoyl) ethanolamine + H2O = ethanolamine + (9Z)-octadecenoate</text>
        <dbReference type="Rhea" id="RHEA:45060"/>
        <dbReference type="ChEBI" id="CHEBI:15377"/>
        <dbReference type="ChEBI" id="CHEBI:30823"/>
        <dbReference type="ChEBI" id="CHEBI:57603"/>
        <dbReference type="ChEBI" id="CHEBI:71466"/>
    </reaction>
    <physiologicalReaction direction="left-to-right" evidence="10">
        <dbReference type="Rhea" id="RHEA:45061"/>
    </physiologicalReaction>
</comment>
<comment type="catalytic activity">
    <reaction evidence="23">
        <text>N-(9Z-octadecenoyl)-taurine + H2O = taurine + (9Z)-octadecenoate</text>
        <dbReference type="Rhea" id="RHEA:63148"/>
        <dbReference type="ChEBI" id="CHEBI:15377"/>
        <dbReference type="ChEBI" id="CHEBI:30823"/>
        <dbReference type="ChEBI" id="CHEBI:146191"/>
        <dbReference type="ChEBI" id="CHEBI:507393"/>
    </reaction>
    <physiologicalReaction direction="left-to-right" evidence="23">
        <dbReference type="Rhea" id="RHEA:63149"/>
    </physiologicalReaction>
</comment>
<feature type="transmembrane region" description="Helical" evidence="40">
    <location>
        <begin position="15"/>
        <end position="36"/>
    </location>
</feature>
<evidence type="ECO:0000256" key="16">
    <source>
        <dbReference type="ARBA" id="ARBA00050992"/>
    </source>
</evidence>
<sequence>MILEKLRHLLPTSAANPYIACALVCCSVATVVLVKWMRQRQIKKKLDARKKKKEQNLIQMQEAVQCFKKQNPAVNLESIVSLSLLELTEKLREGSLSPDSVLYAYLGKAIELDQEVNCVTDFIEESKAQLQELKQMKEKGLLYGVPVSIKEHIDYKGSESSCCLVQYLNIEAEKDSVVIQVLKKQGAIVFAKTNIPQGLYSLSTSNPIFGLTLNPLNHKKLPAGSSGGEGALIGGGGSILGIGTDLAGSIRLPASFCGIAAFKPTAPRLSTIGVTTPLQGFLSVLLALGPMARDVDSLVLCMKALLCDHMFRLDPSVPPIPFRDELYLTMKPLRIGYYDTDGYTMPVPCKRRALHETRKLLQEAGHTLIPFTLPRAGYAMEDLFFKTFFADGCQILYKELEQNIIDPNVIDQFFMYKLFHFARRILAFVTKPVFSRFAKLMNASCGVRSVKELWEMNAAIQAYCEEFTAAWKKLDLDVVLCPILGPAFNIGYTGKLMVTCSSTTLYNVLNFPAGTLPVSTVTEEDEKELRHFKGHYNDFWDKEYKKAVEGGVGLPVAVQCVALPWQDELCLRFMKEVERLTQEKRTRR</sequence>
<keyword evidence="4" id="KW-0597">Phosphoprotein</keyword>
<evidence type="ECO:0000256" key="22">
    <source>
        <dbReference type="ARBA" id="ARBA00051914"/>
    </source>
</evidence>
<dbReference type="EC" id="3.5.1.99" evidence="3"/>
<evidence type="ECO:0000256" key="28">
    <source>
        <dbReference type="ARBA" id="ARBA00052514"/>
    </source>
</evidence>
<comment type="catalytic activity">
    <reaction evidence="1">
        <text>(9Z)-octadecenamide + H2O = (9Z)-octadecenoate + NH4(+)</text>
        <dbReference type="Rhea" id="RHEA:26506"/>
        <dbReference type="ChEBI" id="CHEBI:15377"/>
        <dbReference type="ChEBI" id="CHEBI:28938"/>
        <dbReference type="ChEBI" id="CHEBI:30823"/>
        <dbReference type="ChEBI" id="CHEBI:116314"/>
        <dbReference type="EC" id="3.5.1.99"/>
    </reaction>
    <physiologicalReaction direction="left-to-right" evidence="1">
        <dbReference type="Rhea" id="RHEA:26507"/>
    </physiologicalReaction>
</comment>
<evidence type="ECO:0000256" key="27">
    <source>
        <dbReference type="ARBA" id="ARBA00052512"/>
    </source>
</evidence>
<comment type="catalytic activity">
    <reaction evidence="12">
        <text>N-(5Z,8Z,11Z,14Z-eicosatetraenoyl)-L-serine + H2O = (5Z,8Z,11Z,14Z)-eicosatetraenoate + L-serine</text>
        <dbReference type="Rhea" id="RHEA:64116"/>
        <dbReference type="ChEBI" id="CHEBI:15377"/>
        <dbReference type="ChEBI" id="CHEBI:32395"/>
        <dbReference type="ChEBI" id="CHEBI:33384"/>
        <dbReference type="ChEBI" id="CHEBI:149697"/>
    </reaction>
    <physiologicalReaction direction="left-to-right" evidence="12">
        <dbReference type="Rhea" id="RHEA:64117"/>
    </physiologicalReaction>
</comment>
<keyword evidence="40" id="KW-1133">Transmembrane helix</keyword>
<dbReference type="InterPro" id="IPR052096">
    <property type="entry name" value="Endocannabinoid_amidase"/>
</dbReference>
<evidence type="ECO:0000256" key="1">
    <source>
        <dbReference type="ARBA" id="ARBA00000208"/>
    </source>
</evidence>
<evidence type="ECO:0000313" key="42">
    <source>
        <dbReference type="Proteomes" id="UP000515156"/>
    </source>
</evidence>
<evidence type="ECO:0000259" key="41">
    <source>
        <dbReference type="Pfam" id="PF01425"/>
    </source>
</evidence>
<comment type="catalytic activity">
    <reaction evidence="17">
        <text>(5Z,8Z,11Z,14Z)-eicosatetraenamide + H2O = (5Z,8Z,11Z,14Z)-eicosatetraenoate + NH4(+)</text>
        <dbReference type="Rhea" id="RHEA:63016"/>
        <dbReference type="ChEBI" id="CHEBI:15377"/>
        <dbReference type="ChEBI" id="CHEBI:28938"/>
        <dbReference type="ChEBI" id="CHEBI:32395"/>
        <dbReference type="ChEBI" id="CHEBI:137830"/>
    </reaction>
    <physiologicalReaction direction="left-to-right" evidence="17">
        <dbReference type="Rhea" id="RHEA:63017"/>
    </physiologicalReaction>
</comment>
<keyword evidence="40" id="KW-0472">Membrane</keyword>
<comment type="catalytic activity">
    <reaction evidence="27">
        <text>(6Z)-octadecenamide + H2O = (6Z)-octadecenoate + NH4(+)</text>
        <dbReference type="Rhea" id="RHEA:63008"/>
        <dbReference type="ChEBI" id="CHEBI:15377"/>
        <dbReference type="ChEBI" id="CHEBI:28938"/>
        <dbReference type="ChEBI" id="CHEBI:32375"/>
        <dbReference type="ChEBI" id="CHEBI:146168"/>
    </reaction>
    <physiologicalReaction direction="left-to-right" evidence="27">
        <dbReference type="Rhea" id="RHEA:63009"/>
    </physiologicalReaction>
</comment>
<evidence type="ECO:0000256" key="14">
    <source>
        <dbReference type="ARBA" id="ARBA00050481"/>
    </source>
</evidence>
<dbReference type="OrthoDB" id="6428749at2759"/>